<dbReference type="GO" id="GO:0030288">
    <property type="term" value="C:outer membrane-bounded periplasmic space"/>
    <property type="evidence" value="ECO:0007669"/>
    <property type="project" value="TreeGrafter"/>
</dbReference>
<evidence type="ECO:0000259" key="2">
    <source>
        <dbReference type="Pfam" id="PF03968"/>
    </source>
</evidence>
<feature type="domain" description="Organic solvent tolerance-like N-terminal" evidence="2">
    <location>
        <begin position="61"/>
        <end position="168"/>
    </location>
</feature>
<evidence type="ECO:0000313" key="4">
    <source>
        <dbReference type="Proteomes" id="UP000094622"/>
    </source>
</evidence>
<dbReference type="Pfam" id="PF03968">
    <property type="entry name" value="LptD_N"/>
    <property type="match status" value="1"/>
</dbReference>
<keyword evidence="4" id="KW-1185">Reference proteome</keyword>
<name>A0A1E3GZ96_9HYPH</name>
<dbReference type="OrthoDB" id="9811926at2"/>
<proteinExistence type="predicted"/>
<gene>
    <name evidence="3" type="primary">lptD_2</name>
    <name evidence="3" type="ORF">A6302_03324</name>
</gene>
<dbReference type="PANTHER" id="PTHR36504:SF1">
    <property type="entry name" value="LIPOPOLYSACCHARIDE EXPORT SYSTEM PROTEIN LPTA"/>
    <property type="match status" value="1"/>
</dbReference>
<comment type="caution">
    <text evidence="3">The sequence shown here is derived from an EMBL/GenBank/DDBJ whole genome shotgun (WGS) entry which is preliminary data.</text>
</comment>
<keyword evidence="1" id="KW-0732">Signal</keyword>
<dbReference type="GO" id="GO:0015920">
    <property type="term" value="P:lipopolysaccharide transport"/>
    <property type="evidence" value="ECO:0007669"/>
    <property type="project" value="TreeGrafter"/>
</dbReference>
<protein>
    <submittedName>
        <fullName evidence="3">LPS-assembly protein LptD</fullName>
    </submittedName>
</protein>
<dbReference type="InterPro" id="IPR005653">
    <property type="entry name" value="OstA-like_N"/>
</dbReference>
<reference evidence="3 4" key="1">
    <citation type="submission" date="2016-07" db="EMBL/GenBank/DDBJ databases">
        <title>Draft Genome Sequence of Methylobrevis pamukkalensis PK2.</title>
        <authorList>
            <person name="Vasilenko O.V."/>
            <person name="Doronina N.V."/>
            <person name="Shmareva M.N."/>
            <person name="Tarlachkov S.V."/>
            <person name="Mustakhimov I."/>
            <person name="Trotsenko Y.A."/>
        </authorList>
    </citation>
    <scope>NUCLEOTIDE SEQUENCE [LARGE SCALE GENOMIC DNA]</scope>
    <source>
        <strain evidence="3 4">PK2</strain>
    </source>
</reference>
<evidence type="ECO:0000313" key="3">
    <source>
        <dbReference type="EMBL" id="ODN69373.1"/>
    </source>
</evidence>
<accession>A0A1E3GZ96</accession>
<dbReference type="Proteomes" id="UP000094622">
    <property type="component" value="Unassembled WGS sequence"/>
</dbReference>
<dbReference type="RefSeq" id="WP_083255803.1">
    <property type="nucleotide sequence ID" value="NZ_MCRJ01000094.1"/>
</dbReference>
<sequence>MARKTEIQRHGPRGSLWSGLALGLALLAAVPAGAQNARQSATMPPAFDGLGVDSGEPIQFEAESLEVRENDSLAVFSGNVVARQKQTVLKSDTLTVHYLGKAGEGAQKVERIVAAGKVLVSAGPQTASGDQAVFDTVAKTIVVSGNVVLTQGENVIRGPRLVINIESGQAKMDGGRVQMLIEPQSLQDDNTTN</sequence>
<dbReference type="PANTHER" id="PTHR36504">
    <property type="entry name" value="LIPOPOLYSACCHARIDE EXPORT SYSTEM PROTEIN LPTA"/>
    <property type="match status" value="1"/>
</dbReference>
<dbReference type="AlphaFoldDB" id="A0A1E3GZ96"/>
<evidence type="ECO:0000256" key="1">
    <source>
        <dbReference type="ARBA" id="ARBA00022729"/>
    </source>
</evidence>
<dbReference type="Gene3D" id="2.60.450.10">
    <property type="entry name" value="Lipopolysaccharide (LPS) transport protein A like domain"/>
    <property type="match status" value="1"/>
</dbReference>
<dbReference type="InterPro" id="IPR052037">
    <property type="entry name" value="LPS_export_LptA"/>
</dbReference>
<dbReference type="EMBL" id="MCRJ01000094">
    <property type="protein sequence ID" value="ODN69373.1"/>
    <property type="molecule type" value="Genomic_DNA"/>
</dbReference>
<dbReference type="GO" id="GO:0009279">
    <property type="term" value="C:cell outer membrane"/>
    <property type="evidence" value="ECO:0007669"/>
    <property type="project" value="TreeGrafter"/>
</dbReference>
<organism evidence="3 4">
    <name type="scientific">Methylobrevis pamukkalensis</name>
    <dbReference type="NCBI Taxonomy" id="1439726"/>
    <lineage>
        <taxon>Bacteria</taxon>
        <taxon>Pseudomonadati</taxon>
        <taxon>Pseudomonadota</taxon>
        <taxon>Alphaproteobacteria</taxon>
        <taxon>Hyphomicrobiales</taxon>
        <taxon>Pleomorphomonadaceae</taxon>
        <taxon>Methylobrevis</taxon>
    </lineage>
</organism>
<dbReference type="GO" id="GO:0017089">
    <property type="term" value="F:glycolipid transfer activity"/>
    <property type="evidence" value="ECO:0007669"/>
    <property type="project" value="TreeGrafter"/>
</dbReference>